<name>A0AAD9ZLG2_9ROSI</name>
<dbReference type="Gene3D" id="3.30.559.10">
    <property type="entry name" value="Chloramphenicol acetyltransferase-like domain"/>
    <property type="match status" value="1"/>
</dbReference>
<gene>
    <name evidence="3" type="ORF">Dsin_031543</name>
</gene>
<evidence type="ECO:0000313" key="4">
    <source>
        <dbReference type="Proteomes" id="UP001281410"/>
    </source>
</evidence>
<evidence type="ECO:0008006" key="5">
    <source>
        <dbReference type="Google" id="ProtNLM"/>
    </source>
</evidence>
<keyword evidence="4" id="KW-1185">Reference proteome</keyword>
<evidence type="ECO:0000313" key="3">
    <source>
        <dbReference type="EMBL" id="KAK3184257.1"/>
    </source>
</evidence>
<dbReference type="PANTHER" id="PTHR31625">
    <property type="match status" value="1"/>
</dbReference>
<protein>
    <recommendedName>
        <fullName evidence="5">Transferase</fullName>
    </recommendedName>
</protein>
<comment type="caution">
    <text evidence="3">The sequence shown here is derived from an EMBL/GenBank/DDBJ whole genome shotgun (WGS) entry which is preliminary data.</text>
</comment>
<dbReference type="EMBL" id="JANJYJ010000010">
    <property type="protein sequence ID" value="KAK3184257.1"/>
    <property type="molecule type" value="Genomic_DNA"/>
</dbReference>
<accession>A0AAD9ZLG2</accession>
<keyword evidence="2" id="KW-0012">Acyltransferase</keyword>
<sequence length="78" mass="8984">MKSGRLISVAGSPKFRMYETDFGWGRPRNSEFVQMGDYGTFSINEYREEEGGLQIGVVVEREKLDLFNAIFEQGFDIH</sequence>
<proteinExistence type="predicted"/>
<keyword evidence="1" id="KW-0808">Transferase</keyword>
<dbReference type="InterPro" id="IPR051504">
    <property type="entry name" value="Plant_metabolite_acyltrans"/>
</dbReference>
<dbReference type="AlphaFoldDB" id="A0AAD9ZLG2"/>
<organism evidence="3 4">
    <name type="scientific">Dipteronia sinensis</name>
    <dbReference type="NCBI Taxonomy" id="43782"/>
    <lineage>
        <taxon>Eukaryota</taxon>
        <taxon>Viridiplantae</taxon>
        <taxon>Streptophyta</taxon>
        <taxon>Embryophyta</taxon>
        <taxon>Tracheophyta</taxon>
        <taxon>Spermatophyta</taxon>
        <taxon>Magnoliopsida</taxon>
        <taxon>eudicotyledons</taxon>
        <taxon>Gunneridae</taxon>
        <taxon>Pentapetalae</taxon>
        <taxon>rosids</taxon>
        <taxon>malvids</taxon>
        <taxon>Sapindales</taxon>
        <taxon>Sapindaceae</taxon>
        <taxon>Hippocastanoideae</taxon>
        <taxon>Acereae</taxon>
        <taxon>Dipteronia</taxon>
    </lineage>
</organism>
<dbReference type="GO" id="GO:0016747">
    <property type="term" value="F:acyltransferase activity, transferring groups other than amino-acyl groups"/>
    <property type="evidence" value="ECO:0007669"/>
    <property type="project" value="UniProtKB-ARBA"/>
</dbReference>
<dbReference type="InterPro" id="IPR023213">
    <property type="entry name" value="CAT-like_dom_sf"/>
</dbReference>
<reference evidence="3" key="1">
    <citation type="journal article" date="2023" name="Plant J.">
        <title>Genome sequences and population genomics provide insights into the demographic history, inbreeding, and mutation load of two 'living fossil' tree species of Dipteronia.</title>
        <authorList>
            <person name="Feng Y."/>
            <person name="Comes H.P."/>
            <person name="Chen J."/>
            <person name="Zhu S."/>
            <person name="Lu R."/>
            <person name="Zhang X."/>
            <person name="Li P."/>
            <person name="Qiu J."/>
            <person name="Olsen K.M."/>
            <person name="Qiu Y."/>
        </authorList>
    </citation>
    <scope>NUCLEOTIDE SEQUENCE</scope>
    <source>
        <strain evidence="3">NBL</strain>
    </source>
</reference>
<dbReference type="Proteomes" id="UP001281410">
    <property type="component" value="Unassembled WGS sequence"/>
</dbReference>
<evidence type="ECO:0000256" key="1">
    <source>
        <dbReference type="ARBA" id="ARBA00022679"/>
    </source>
</evidence>
<dbReference type="Pfam" id="PF02458">
    <property type="entry name" value="Transferase"/>
    <property type="match status" value="1"/>
</dbReference>
<evidence type="ECO:0000256" key="2">
    <source>
        <dbReference type="ARBA" id="ARBA00023315"/>
    </source>
</evidence>